<dbReference type="AlphaFoldDB" id="A0A840DNR4"/>
<evidence type="ECO:0000313" key="3">
    <source>
        <dbReference type="Proteomes" id="UP000571183"/>
    </source>
</evidence>
<dbReference type="GO" id="GO:0016747">
    <property type="term" value="F:acyltransferase activity, transferring groups other than amino-acyl groups"/>
    <property type="evidence" value="ECO:0007669"/>
    <property type="project" value="InterPro"/>
</dbReference>
<dbReference type="RefSeq" id="WP_183304691.1">
    <property type="nucleotide sequence ID" value="NZ_JACIFD010000008.1"/>
</dbReference>
<evidence type="ECO:0000313" key="2">
    <source>
        <dbReference type="EMBL" id="MBB4071678.1"/>
    </source>
</evidence>
<dbReference type="PANTHER" id="PTHR43617:SF38">
    <property type="entry name" value="N-ACETYLTRANSFERASE DOMAIN-CONTAINING PROTEIN"/>
    <property type="match status" value="1"/>
</dbReference>
<accession>A0A840DNR4</accession>
<protein>
    <submittedName>
        <fullName evidence="2">Ribosomal protein S18 acetylase RimI-like enzyme</fullName>
    </submittedName>
</protein>
<dbReference type="Gene3D" id="3.40.630.30">
    <property type="match status" value="1"/>
</dbReference>
<dbReference type="Proteomes" id="UP000571183">
    <property type="component" value="Unassembled WGS sequence"/>
</dbReference>
<organism evidence="2 3">
    <name type="scientific">Canibacter oris</name>
    <dbReference type="NCBI Taxonomy" id="1365628"/>
    <lineage>
        <taxon>Bacteria</taxon>
        <taxon>Bacillati</taxon>
        <taxon>Actinomycetota</taxon>
        <taxon>Actinomycetes</taxon>
        <taxon>Micrococcales</taxon>
        <taxon>Microbacteriaceae</taxon>
        <taxon>Canibacter</taxon>
    </lineage>
</organism>
<name>A0A840DNR4_9MICO</name>
<dbReference type="InterPro" id="IPR016181">
    <property type="entry name" value="Acyl_CoA_acyltransferase"/>
</dbReference>
<keyword evidence="3" id="KW-1185">Reference proteome</keyword>
<dbReference type="GO" id="GO:0005840">
    <property type="term" value="C:ribosome"/>
    <property type="evidence" value="ECO:0007669"/>
    <property type="project" value="UniProtKB-KW"/>
</dbReference>
<dbReference type="CDD" id="cd04301">
    <property type="entry name" value="NAT_SF"/>
    <property type="match status" value="1"/>
</dbReference>
<reference evidence="2" key="1">
    <citation type="submission" date="2020-08" db="EMBL/GenBank/DDBJ databases">
        <title>Sequencing the genomes of 1000 actinobacteria strains.</title>
        <authorList>
            <person name="Klenk H.-P."/>
        </authorList>
    </citation>
    <scope>NUCLEOTIDE SEQUENCE [LARGE SCALE GENOMIC DNA]</scope>
    <source>
        <strain evidence="2">DSM 27064</strain>
    </source>
</reference>
<dbReference type="InterPro" id="IPR000182">
    <property type="entry name" value="GNAT_dom"/>
</dbReference>
<gene>
    <name evidence="2" type="ORF">F5897_000990</name>
</gene>
<keyword evidence="2" id="KW-0687">Ribonucleoprotein</keyword>
<dbReference type="Pfam" id="PF00583">
    <property type="entry name" value="Acetyltransf_1"/>
    <property type="match status" value="1"/>
</dbReference>
<keyword evidence="2" id="KW-0689">Ribosomal protein</keyword>
<evidence type="ECO:0000259" key="1">
    <source>
        <dbReference type="PROSITE" id="PS51186"/>
    </source>
</evidence>
<dbReference type="SUPFAM" id="SSF55729">
    <property type="entry name" value="Acyl-CoA N-acyltransferases (Nat)"/>
    <property type="match status" value="1"/>
</dbReference>
<proteinExistence type="predicted"/>
<dbReference type="PANTHER" id="PTHR43617">
    <property type="entry name" value="L-AMINO ACID N-ACETYLTRANSFERASE"/>
    <property type="match status" value="1"/>
</dbReference>
<feature type="domain" description="N-acetyltransferase" evidence="1">
    <location>
        <begin position="5"/>
        <end position="182"/>
    </location>
</feature>
<comment type="caution">
    <text evidence="2">The sequence shown here is derived from an EMBL/GenBank/DDBJ whole genome shotgun (WGS) entry which is preliminary data.</text>
</comment>
<dbReference type="EMBL" id="JACIFD010000008">
    <property type="protein sequence ID" value="MBB4071678.1"/>
    <property type="molecule type" value="Genomic_DNA"/>
</dbReference>
<sequence>MQQKFTIRMATPADAAAAIDFKEQCWRWAYADIFPPEVFETVYGAESKSGIVSYWEQLITGGAKAWLAELAIESAGATIAAAETPQDVEIIGIAMANPSRDADSPTEIELSVLYVSPQHQNSGVGTALLQRALGDSPAMLWMLQGNQRGQRFYEAKGFRFDGGARKIFSSHGDFTELRILRQ</sequence>
<dbReference type="PROSITE" id="PS51186">
    <property type="entry name" value="GNAT"/>
    <property type="match status" value="1"/>
</dbReference>
<dbReference type="InterPro" id="IPR050276">
    <property type="entry name" value="MshD_Acetyltransferase"/>
</dbReference>